<accession>A6KP15</accession>
<reference evidence="2 3" key="1">
    <citation type="submission" date="2005-09" db="EMBL/GenBank/DDBJ databases">
        <authorList>
            <person name="Mural R.J."/>
            <person name="Li P.W."/>
            <person name="Adams M.D."/>
            <person name="Amanatides P.G."/>
            <person name="Baden-Tillson H."/>
            <person name="Barnstead M."/>
            <person name="Chin S.H."/>
            <person name="Dew I."/>
            <person name="Evans C.A."/>
            <person name="Ferriera S."/>
            <person name="Flanigan M."/>
            <person name="Fosler C."/>
            <person name="Glodek A."/>
            <person name="Gu Z."/>
            <person name="Holt R.A."/>
            <person name="Jennings D."/>
            <person name="Kraft C.L."/>
            <person name="Lu F."/>
            <person name="Nguyen T."/>
            <person name="Nusskern D.R."/>
            <person name="Pfannkoch C.M."/>
            <person name="Sitter C."/>
            <person name="Sutton G.G."/>
            <person name="Venter J.C."/>
            <person name="Wang Z."/>
            <person name="Woodage T."/>
            <person name="Zheng X.H."/>
            <person name="Zhong F."/>
        </authorList>
    </citation>
    <scope>NUCLEOTIDE SEQUENCE [LARGE SCALE GENOMIC DNA]</scope>
    <source>
        <strain>BN</strain>
        <strain evidence="3">Sprague-Dawley</strain>
    </source>
</reference>
<evidence type="ECO:0000313" key="3">
    <source>
        <dbReference type="Proteomes" id="UP000234681"/>
    </source>
</evidence>
<organism evidence="2 3">
    <name type="scientific">Rattus norvegicus</name>
    <name type="common">Rat</name>
    <dbReference type="NCBI Taxonomy" id="10116"/>
    <lineage>
        <taxon>Eukaryota</taxon>
        <taxon>Metazoa</taxon>
        <taxon>Chordata</taxon>
        <taxon>Craniata</taxon>
        <taxon>Vertebrata</taxon>
        <taxon>Euteleostomi</taxon>
        <taxon>Mammalia</taxon>
        <taxon>Eutheria</taxon>
        <taxon>Euarchontoglires</taxon>
        <taxon>Glires</taxon>
        <taxon>Rodentia</taxon>
        <taxon>Myomorpha</taxon>
        <taxon>Muroidea</taxon>
        <taxon>Muridae</taxon>
        <taxon>Murinae</taxon>
        <taxon>Rattus</taxon>
    </lineage>
</organism>
<protein>
    <submittedName>
        <fullName evidence="2">RCG40793</fullName>
    </submittedName>
</protein>
<proteinExistence type="predicted"/>
<feature type="region of interest" description="Disordered" evidence="1">
    <location>
        <begin position="32"/>
        <end position="51"/>
    </location>
</feature>
<gene>
    <name evidence="2" type="ORF">rCG_40793</name>
</gene>
<name>A6KP15_RAT</name>
<evidence type="ECO:0000256" key="1">
    <source>
        <dbReference type="SAM" id="MobiDB-lite"/>
    </source>
</evidence>
<dbReference type="AlphaFoldDB" id="A6KP15"/>
<evidence type="ECO:0000313" key="2">
    <source>
        <dbReference type="EMBL" id="EDL83711.1"/>
    </source>
</evidence>
<dbReference type="EMBL" id="CH474077">
    <property type="protein sequence ID" value="EDL83711.1"/>
    <property type="molecule type" value="Genomic_DNA"/>
</dbReference>
<dbReference type="Proteomes" id="UP000234681">
    <property type="component" value="Chromosome 1"/>
</dbReference>
<sequence length="89" mass="10251">MTCMWYPKGLTWALTPNRIPVYDGIPLPHQAWKPEEGPLPPPHLQAEEQSVTSPTRLWEQEKDGIRNPAQRSSFLVMLWLFQRLNVTAG</sequence>